<reference evidence="3" key="1">
    <citation type="submission" date="2021-05" db="EMBL/GenBank/DDBJ databases">
        <authorList>
            <person name="Pietrasiak N."/>
            <person name="Ward R."/>
            <person name="Stajich J.E."/>
            <person name="Kurbessoian T."/>
        </authorList>
    </citation>
    <scope>NUCLEOTIDE SEQUENCE</scope>
    <source>
        <strain evidence="3">UHER 2000/2452</strain>
    </source>
</reference>
<evidence type="ECO:0000313" key="3">
    <source>
        <dbReference type="EMBL" id="MBW4659773.1"/>
    </source>
</evidence>
<proteinExistence type="predicted"/>
<feature type="domain" description="vWA-MoxR associated protein C-terminal" evidence="2">
    <location>
        <begin position="173"/>
        <end position="420"/>
    </location>
</feature>
<dbReference type="Pfam" id="PF20028">
    <property type="entry name" value="VMAP-C"/>
    <property type="match status" value="1"/>
</dbReference>
<name>A0A951QBJ4_9CYAN</name>
<reference evidence="3" key="2">
    <citation type="journal article" date="2022" name="Microbiol. Resour. Announc.">
        <title>Metagenome Sequencing to Explore Phylogenomics of Terrestrial Cyanobacteria.</title>
        <authorList>
            <person name="Ward R.D."/>
            <person name="Stajich J.E."/>
            <person name="Johansen J.R."/>
            <person name="Huntemann M."/>
            <person name="Clum A."/>
            <person name="Foster B."/>
            <person name="Foster B."/>
            <person name="Roux S."/>
            <person name="Palaniappan K."/>
            <person name="Varghese N."/>
            <person name="Mukherjee S."/>
            <person name="Reddy T.B.K."/>
            <person name="Daum C."/>
            <person name="Copeland A."/>
            <person name="Chen I.A."/>
            <person name="Ivanova N.N."/>
            <person name="Kyrpides N.C."/>
            <person name="Shapiro N."/>
            <person name="Eloe-Fadrosh E.A."/>
            <person name="Pietrasiak N."/>
        </authorList>
    </citation>
    <scope>NUCLEOTIDE SEQUENCE</scope>
    <source>
        <strain evidence="3">UHER 2000/2452</strain>
    </source>
</reference>
<feature type="domain" description="vWA-MoxR associated protein middle region 1" evidence="1">
    <location>
        <begin position="78"/>
        <end position="147"/>
    </location>
</feature>
<dbReference type="InterPro" id="IPR045440">
    <property type="entry name" value="VMAP-M1"/>
</dbReference>
<dbReference type="Pfam" id="PF19963">
    <property type="entry name" value="VMAP-M1"/>
    <property type="match status" value="1"/>
</dbReference>
<comment type="caution">
    <text evidence="3">The sequence shown here is derived from an EMBL/GenBank/DDBJ whole genome shotgun (WGS) entry which is preliminary data.</text>
</comment>
<organism evidence="3 4">
    <name type="scientific">Drouetiella hepatica Uher 2000/2452</name>
    <dbReference type="NCBI Taxonomy" id="904376"/>
    <lineage>
        <taxon>Bacteria</taxon>
        <taxon>Bacillati</taxon>
        <taxon>Cyanobacteriota</taxon>
        <taxon>Cyanophyceae</taxon>
        <taxon>Oculatellales</taxon>
        <taxon>Oculatellaceae</taxon>
        <taxon>Drouetiella</taxon>
    </lineage>
</organism>
<evidence type="ECO:0000259" key="2">
    <source>
        <dbReference type="Pfam" id="PF20028"/>
    </source>
</evidence>
<accession>A0A951QBJ4</accession>
<dbReference type="InterPro" id="IPR045450">
    <property type="entry name" value="VMAP_C"/>
</dbReference>
<evidence type="ECO:0000313" key="4">
    <source>
        <dbReference type="Proteomes" id="UP000757435"/>
    </source>
</evidence>
<sequence length="435" mass="49640">MSEEKLDARSSQGFINAAQAVEQHFGDQQDIDTQGGDAAGRDIHKSTIINLIVPNGDAGLSQQLLQELMQILGQPESVQSVGKAYRSSLPPDARVSRPEVDTSSEIVTQLQAFGRLQEFVERLVQDEQLPQSMRDQLDNLIPHQRKPQPTNVQKQPMLQAYLLMVLDPDPGTDRFFANAWLVPDDTVQDPLTRFVPLDLEAEQKGVSCSIEQISALIGEFLIQSEDYLFDRTDHYNLTVEVFLPRDYLSTEVESWKILDPVDDQPFSIGTKYSVLVRSYERTQRKYLRLYRKPWRTNWDRVKQNLGKVPSHEMFEQLDCLEDWTERMLTTSLLTKLGLKLTCSPAAKHKEFFSSILKAAVPIAIWSRCSIPELDLATEMDALLMSGSLLELLERIRLKRWEASGDCEQHLGQHLTILWEDLDRLPPVTELLRPGQ</sequence>
<gene>
    <name evidence="3" type="ORF">KME15_13935</name>
</gene>
<dbReference type="AlphaFoldDB" id="A0A951QBJ4"/>
<evidence type="ECO:0000259" key="1">
    <source>
        <dbReference type="Pfam" id="PF19963"/>
    </source>
</evidence>
<dbReference type="Proteomes" id="UP000757435">
    <property type="component" value="Unassembled WGS sequence"/>
</dbReference>
<protein>
    <submittedName>
        <fullName evidence="3">Uncharacterized protein</fullName>
    </submittedName>
</protein>
<dbReference type="EMBL" id="JAHHHD010000014">
    <property type="protein sequence ID" value="MBW4659773.1"/>
    <property type="molecule type" value="Genomic_DNA"/>
</dbReference>